<name>A0A975P9K2_9RHOB</name>
<dbReference type="Proteomes" id="UP000679352">
    <property type="component" value="Chromosome"/>
</dbReference>
<evidence type="ECO:0008006" key="4">
    <source>
        <dbReference type="Google" id="ProtNLM"/>
    </source>
</evidence>
<gene>
    <name evidence="2" type="ORF">KM031_05165</name>
</gene>
<reference evidence="2" key="1">
    <citation type="submission" date="2021-06" db="EMBL/GenBank/DDBJ databases">
        <title>Direct submission.</title>
        <authorList>
            <person name="Lee C.-S."/>
            <person name="Jin L."/>
        </authorList>
    </citation>
    <scope>NUCLEOTIDE SEQUENCE</scope>
    <source>
        <strain evidence="2">Con5</strain>
    </source>
</reference>
<feature type="region of interest" description="Disordered" evidence="1">
    <location>
        <begin position="195"/>
        <end position="224"/>
    </location>
</feature>
<evidence type="ECO:0000256" key="1">
    <source>
        <dbReference type="SAM" id="MobiDB-lite"/>
    </source>
</evidence>
<dbReference type="KEGG" id="gfu:KM031_05165"/>
<dbReference type="AlphaFoldDB" id="A0A975P9K2"/>
<proteinExistence type="predicted"/>
<evidence type="ECO:0000313" key="2">
    <source>
        <dbReference type="EMBL" id="QWK91922.1"/>
    </source>
</evidence>
<accession>A0A975P9K2</accession>
<protein>
    <recommendedName>
        <fullName evidence="4">Excalibur calcium-binding domain-containing protein</fullName>
    </recommendedName>
</protein>
<organism evidence="2 3">
    <name type="scientific">Gemmobacter fulvus</name>
    <dbReference type="NCBI Taxonomy" id="2840474"/>
    <lineage>
        <taxon>Bacteria</taxon>
        <taxon>Pseudomonadati</taxon>
        <taxon>Pseudomonadota</taxon>
        <taxon>Alphaproteobacteria</taxon>
        <taxon>Rhodobacterales</taxon>
        <taxon>Paracoccaceae</taxon>
        <taxon>Gemmobacter</taxon>
    </lineage>
</organism>
<dbReference type="EMBL" id="CP076361">
    <property type="protein sequence ID" value="QWK91922.1"/>
    <property type="molecule type" value="Genomic_DNA"/>
</dbReference>
<sequence length="224" mass="21992">MLPLMLLSPLALAACSAPVPDSASGVGFGEYGSYEAQREAALRNGAPVLAPGAQPIVPGGVAAQPLGTPPANGFSTERLGAAIDRAAGGGAVPPVPVVIGSPNAGAVIGSTAPAAAPLAASPMTAVTPVMPAPAVPLAPRSSSGPNIVDFALKTSNPVGTPVYSRSSLQLRSAESACAAFASADLAQTAFLEAGGPDKDRKGLDPDGDGFACSWDPSPFRNAVQ</sequence>
<feature type="compositionally biased region" description="Basic and acidic residues" evidence="1">
    <location>
        <begin position="195"/>
        <end position="204"/>
    </location>
</feature>
<evidence type="ECO:0000313" key="3">
    <source>
        <dbReference type="Proteomes" id="UP000679352"/>
    </source>
</evidence>
<keyword evidence="3" id="KW-1185">Reference proteome</keyword>